<protein>
    <submittedName>
        <fullName evidence="2">LPXTG cell wall anchor domain-containing protein</fullName>
    </submittedName>
</protein>
<evidence type="ECO:0000313" key="3">
    <source>
        <dbReference type="Proteomes" id="UP000286288"/>
    </source>
</evidence>
<dbReference type="NCBIfam" id="TIGR01167">
    <property type="entry name" value="LPXTG_anchor"/>
    <property type="match status" value="1"/>
</dbReference>
<dbReference type="Proteomes" id="UP000286288">
    <property type="component" value="Unassembled WGS sequence"/>
</dbReference>
<sequence length="88" mass="10090">MRRRLIVLVIGLCFFTPFVLGNALAGRATTHENCAVVSFYQEDERNNLVKEDSRNLPQTGSTFSYMGILGGFVVFVTWYLRRAERKKL</sequence>
<dbReference type="AlphaFoldDB" id="A0A415EPY2"/>
<dbReference type="EMBL" id="QRMZ01000020">
    <property type="protein sequence ID" value="RHK05401.1"/>
    <property type="molecule type" value="Genomic_DNA"/>
</dbReference>
<name>A0A415EPY2_ENTCA</name>
<keyword evidence="1" id="KW-0812">Transmembrane</keyword>
<evidence type="ECO:0000313" key="2">
    <source>
        <dbReference type="EMBL" id="RHK05401.1"/>
    </source>
</evidence>
<gene>
    <name evidence="2" type="ORF">DW084_14065</name>
</gene>
<reference evidence="2 3" key="1">
    <citation type="submission" date="2018-08" db="EMBL/GenBank/DDBJ databases">
        <title>A genome reference for cultivated species of the human gut microbiota.</title>
        <authorList>
            <person name="Zou Y."/>
            <person name="Xue W."/>
            <person name="Luo G."/>
        </authorList>
    </citation>
    <scope>NUCLEOTIDE SEQUENCE [LARGE SCALE GENOMIC DNA]</scope>
    <source>
        <strain evidence="2 3">AF48-16</strain>
    </source>
</reference>
<organism evidence="2 3">
    <name type="scientific">Enterococcus casseliflavus</name>
    <name type="common">Enterococcus flavescens</name>
    <dbReference type="NCBI Taxonomy" id="37734"/>
    <lineage>
        <taxon>Bacteria</taxon>
        <taxon>Bacillati</taxon>
        <taxon>Bacillota</taxon>
        <taxon>Bacilli</taxon>
        <taxon>Lactobacillales</taxon>
        <taxon>Enterococcaceae</taxon>
        <taxon>Enterococcus</taxon>
    </lineage>
</organism>
<evidence type="ECO:0000256" key="1">
    <source>
        <dbReference type="SAM" id="Phobius"/>
    </source>
</evidence>
<accession>A0A415EPY2</accession>
<comment type="caution">
    <text evidence="2">The sequence shown here is derived from an EMBL/GenBank/DDBJ whole genome shotgun (WGS) entry which is preliminary data.</text>
</comment>
<keyword evidence="1" id="KW-0472">Membrane</keyword>
<keyword evidence="1" id="KW-1133">Transmembrane helix</keyword>
<proteinExistence type="predicted"/>
<feature type="transmembrane region" description="Helical" evidence="1">
    <location>
        <begin position="62"/>
        <end position="80"/>
    </location>
</feature>